<evidence type="ECO:0008006" key="8">
    <source>
        <dbReference type="Google" id="ProtNLM"/>
    </source>
</evidence>
<name>A0AA39THD7_9PEZI</name>
<evidence type="ECO:0000256" key="1">
    <source>
        <dbReference type="SAM" id="MobiDB-lite"/>
    </source>
</evidence>
<keyword evidence="2" id="KW-1133">Transmembrane helix</keyword>
<dbReference type="PANTHER" id="PTHR31685">
    <property type="entry name" value="INTEGRAL MEMBRANE PROTEIN (AFU_ORTHOLOGUE AFUA_6G12730)-RELATED"/>
    <property type="match status" value="1"/>
</dbReference>
<keyword evidence="7" id="KW-1185">Reference proteome</keyword>
<feature type="transmembrane region" description="Helical" evidence="2">
    <location>
        <begin position="550"/>
        <end position="573"/>
    </location>
</feature>
<feature type="transmembrane region" description="Helical" evidence="2">
    <location>
        <begin position="91"/>
        <end position="110"/>
    </location>
</feature>
<dbReference type="Proteomes" id="UP001175000">
    <property type="component" value="Unassembled WGS sequence"/>
</dbReference>
<feature type="transmembrane region" description="Helical" evidence="2">
    <location>
        <begin position="313"/>
        <end position="331"/>
    </location>
</feature>
<evidence type="ECO:0000256" key="3">
    <source>
        <dbReference type="SAM" id="SignalP"/>
    </source>
</evidence>
<gene>
    <name evidence="6" type="ORF">B0T14DRAFT_500312</name>
</gene>
<feature type="compositionally biased region" description="Low complexity" evidence="1">
    <location>
        <begin position="205"/>
        <end position="214"/>
    </location>
</feature>
<feature type="chain" id="PRO_5041315935" description="Integral membrane protein" evidence="3">
    <location>
        <begin position="27"/>
        <end position="585"/>
    </location>
</feature>
<dbReference type="InterPro" id="IPR018825">
    <property type="entry name" value="DUF2427"/>
</dbReference>
<evidence type="ECO:0000259" key="4">
    <source>
        <dbReference type="Pfam" id="PF10348"/>
    </source>
</evidence>
<keyword evidence="2" id="KW-0472">Membrane</keyword>
<keyword evidence="2" id="KW-0812">Transmembrane</keyword>
<reference evidence="6" key="1">
    <citation type="submission" date="2023-06" db="EMBL/GenBank/DDBJ databases">
        <title>Genome-scale phylogeny and comparative genomics of the fungal order Sordariales.</title>
        <authorList>
            <consortium name="Lawrence Berkeley National Laboratory"/>
            <person name="Hensen N."/>
            <person name="Bonometti L."/>
            <person name="Westerberg I."/>
            <person name="Brannstrom I.O."/>
            <person name="Guillou S."/>
            <person name="Cros-Aarteil S."/>
            <person name="Calhoun S."/>
            <person name="Haridas S."/>
            <person name="Kuo A."/>
            <person name="Mondo S."/>
            <person name="Pangilinan J."/>
            <person name="Riley R."/>
            <person name="Labutti K."/>
            <person name="Andreopoulos B."/>
            <person name="Lipzen A."/>
            <person name="Chen C."/>
            <person name="Yanf M."/>
            <person name="Daum C."/>
            <person name="Ng V."/>
            <person name="Clum A."/>
            <person name="Steindorff A."/>
            <person name="Ohm R."/>
            <person name="Martin F."/>
            <person name="Silar P."/>
            <person name="Natvig D."/>
            <person name="Lalanne C."/>
            <person name="Gautier V."/>
            <person name="Ament-Velasquez S.L."/>
            <person name="Kruys A."/>
            <person name="Hutchinson M.I."/>
            <person name="Powell A.J."/>
            <person name="Barry K."/>
            <person name="Miller A.N."/>
            <person name="Grigoriev I.V."/>
            <person name="Debuchy R."/>
            <person name="Gladieux P."/>
            <person name="Thoren M.H."/>
            <person name="Johannesson H."/>
        </authorList>
    </citation>
    <scope>NUCLEOTIDE SEQUENCE</scope>
    <source>
        <strain evidence="6">CBS 606.72</strain>
    </source>
</reference>
<feature type="domain" description="Protein YTP1-like C-terminal" evidence="5">
    <location>
        <begin position="286"/>
        <end position="575"/>
    </location>
</feature>
<feature type="domain" description="DUF2427" evidence="4">
    <location>
        <begin position="46"/>
        <end position="147"/>
    </location>
</feature>
<evidence type="ECO:0000259" key="5">
    <source>
        <dbReference type="Pfam" id="PF10355"/>
    </source>
</evidence>
<feature type="compositionally biased region" description="Basic and acidic residues" evidence="1">
    <location>
        <begin position="222"/>
        <end position="231"/>
    </location>
</feature>
<sequence length="585" mass="64427">MKTLATSLLTVVASVAVLGLVPTALAHGDDMNMEKGEADKPLPEDQYPPTYFALTEHRGAIYGHIGLMVLAWVFILPPAVMLSLARSRYTLAAQFAFAAVNGAGLLLGTVYNASTPDLYPNNAHHKLGWIVTWVVGTQAVIGLLARVAGVFSRKSGLAGRSHERQSFIPVSTEAMAEHESRFSKDFRFSNDSGQGTERHTESLRSHSSSSGTDSPPIPMREVPLRKEYEAPHDDDDEGFETHIPKTRGSGAAGSALRKVADMISSKVWRGFMFAYNLVDRTILILGFIVICTGVITFGRFFEGRGIFSGLAHWIKGGIFFWLGLFTLGRWAGSFGELGWAWNVRPKQAGQKWRPSAEFVESFLIFFYGSTNIFLEHLGNWGGEYSAQDLEHISITVLFIGGGLFGMLVESVRIRDLLNVTVTEAAQSAPELTYRDEESDELREPETYPFSMNPIPALVILLLGIMMSSHTQESMISSMVHKQWGQLLTGASFARGLTYVLTYLKPPKSIYPSRPPTEILTAFGLLSGGIIFMASASDTIDGMIHYELDAMFMYTVTMGLVGLLMAWVIMVVAIKGWAVRKKRTRA</sequence>
<feature type="transmembrane region" description="Helical" evidence="2">
    <location>
        <begin position="515"/>
        <end position="535"/>
    </location>
</feature>
<accession>A0AA39THD7</accession>
<feature type="signal peptide" evidence="3">
    <location>
        <begin position="1"/>
        <end position="26"/>
    </location>
</feature>
<feature type="transmembrane region" description="Helical" evidence="2">
    <location>
        <begin position="282"/>
        <end position="301"/>
    </location>
</feature>
<protein>
    <recommendedName>
        <fullName evidence="8">Integral membrane protein</fullName>
    </recommendedName>
</protein>
<dbReference type="InterPro" id="IPR018827">
    <property type="entry name" value="YTP1_C"/>
</dbReference>
<dbReference type="PANTHER" id="PTHR31685:SF3">
    <property type="entry name" value="INTEGRAL MEMBRANE PROTEIN (AFU_ORTHOLOGUE AFUA_6G12730)"/>
    <property type="match status" value="1"/>
</dbReference>
<keyword evidence="3" id="KW-0732">Signal</keyword>
<organism evidence="6 7">
    <name type="scientific">Immersiella caudata</name>
    <dbReference type="NCBI Taxonomy" id="314043"/>
    <lineage>
        <taxon>Eukaryota</taxon>
        <taxon>Fungi</taxon>
        <taxon>Dikarya</taxon>
        <taxon>Ascomycota</taxon>
        <taxon>Pezizomycotina</taxon>
        <taxon>Sordariomycetes</taxon>
        <taxon>Sordariomycetidae</taxon>
        <taxon>Sordariales</taxon>
        <taxon>Lasiosphaeriaceae</taxon>
        <taxon>Immersiella</taxon>
    </lineage>
</organism>
<evidence type="ECO:0000256" key="2">
    <source>
        <dbReference type="SAM" id="Phobius"/>
    </source>
</evidence>
<dbReference type="Pfam" id="PF10348">
    <property type="entry name" value="DUF2427"/>
    <property type="match status" value="1"/>
</dbReference>
<feature type="region of interest" description="Disordered" evidence="1">
    <location>
        <begin position="186"/>
        <end position="250"/>
    </location>
</feature>
<comment type="caution">
    <text evidence="6">The sequence shown here is derived from an EMBL/GenBank/DDBJ whole genome shotgun (WGS) entry which is preliminary data.</text>
</comment>
<evidence type="ECO:0000313" key="6">
    <source>
        <dbReference type="EMBL" id="KAK0611152.1"/>
    </source>
</evidence>
<proteinExistence type="predicted"/>
<dbReference type="Pfam" id="PF10355">
    <property type="entry name" value="Ytp1"/>
    <property type="match status" value="1"/>
</dbReference>
<dbReference type="EMBL" id="JAULSU010000007">
    <property type="protein sequence ID" value="KAK0611152.1"/>
    <property type="molecule type" value="Genomic_DNA"/>
</dbReference>
<dbReference type="AlphaFoldDB" id="A0AA39THD7"/>
<evidence type="ECO:0000313" key="7">
    <source>
        <dbReference type="Proteomes" id="UP001175000"/>
    </source>
</evidence>
<feature type="transmembrane region" description="Helical" evidence="2">
    <location>
        <begin position="389"/>
        <end position="408"/>
    </location>
</feature>
<feature type="transmembrane region" description="Helical" evidence="2">
    <location>
        <begin position="352"/>
        <end position="369"/>
    </location>
</feature>
<feature type="transmembrane region" description="Helical" evidence="2">
    <location>
        <begin position="61"/>
        <end position="84"/>
    </location>
</feature>
<feature type="transmembrane region" description="Helical" evidence="2">
    <location>
        <begin position="130"/>
        <end position="151"/>
    </location>
</feature>